<dbReference type="GO" id="GO:0009279">
    <property type="term" value="C:cell outer membrane"/>
    <property type="evidence" value="ECO:0007669"/>
    <property type="project" value="UniProtKB-SubCell"/>
</dbReference>
<dbReference type="Gene3D" id="2.60.40.1120">
    <property type="entry name" value="Carboxypeptidase-like, regulatory domain"/>
    <property type="match status" value="1"/>
</dbReference>
<evidence type="ECO:0000313" key="10">
    <source>
        <dbReference type="Proteomes" id="UP000264492"/>
    </source>
</evidence>
<evidence type="ECO:0000256" key="1">
    <source>
        <dbReference type="ARBA" id="ARBA00004571"/>
    </source>
</evidence>
<comment type="caution">
    <text evidence="9">The sequence shown here is derived from an EMBL/GenBank/DDBJ whole genome shotgun (WGS) entry which is preliminary data.</text>
</comment>
<comment type="subcellular location">
    <subcellularLocation>
        <location evidence="1">Cell outer membrane</location>
        <topology evidence="1">Multi-pass membrane protein</topology>
    </subcellularLocation>
</comment>
<evidence type="ECO:0000313" key="9">
    <source>
        <dbReference type="EMBL" id="RDZ28720.1"/>
    </source>
</evidence>
<evidence type="ECO:0000256" key="5">
    <source>
        <dbReference type="ARBA" id="ARBA00023136"/>
    </source>
</evidence>
<dbReference type="InterPro" id="IPR036942">
    <property type="entry name" value="Beta-barrel_TonB_sf"/>
</dbReference>
<keyword evidence="6" id="KW-0998">Cell outer membrane</keyword>
<dbReference type="SUPFAM" id="SSF56935">
    <property type="entry name" value="Porins"/>
    <property type="match status" value="1"/>
</dbReference>
<dbReference type="PANTHER" id="PTHR30069:SF46">
    <property type="entry name" value="OAR PROTEIN"/>
    <property type="match status" value="1"/>
</dbReference>
<dbReference type="RefSeq" id="WP_115858158.1">
    <property type="nucleotide sequence ID" value="NZ_QTSU01000001.1"/>
</dbReference>
<feature type="domain" description="TonB-dependent transporter Oar-like beta-barrel" evidence="8">
    <location>
        <begin position="352"/>
        <end position="886"/>
    </location>
</feature>
<accession>A0A371K4C1</accession>
<dbReference type="PANTHER" id="PTHR30069">
    <property type="entry name" value="TONB-DEPENDENT OUTER MEMBRANE RECEPTOR"/>
    <property type="match status" value="1"/>
</dbReference>
<dbReference type="GO" id="GO:0015344">
    <property type="term" value="F:siderophore uptake transmembrane transporter activity"/>
    <property type="evidence" value="ECO:0007669"/>
    <property type="project" value="TreeGrafter"/>
</dbReference>
<dbReference type="AlphaFoldDB" id="A0A371K4C1"/>
<protein>
    <recommendedName>
        <fullName evidence="8">TonB-dependent transporter Oar-like beta-barrel domain-containing protein</fullName>
    </recommendedName>
</protein>
<gene>
    <name evidence="9" type="ORF">DX914_06235</name>
</gene>
<feature type="signal peptide" evidence="7">
    <location>
        <begin position="1"/>
        <end position="33"/>
    </location>
</feature>
<keyword evidence="3" id="KW-1134">Transmembrane beta strand</keyword>
<dbReference type="InterPro" id="IPR057601">
    <property type="entry name" value="Oar-like_b-barrel"/>
</dbReference>
<dbReference type="Gene3D" id="2.40.170.20">
    <property type="entry name" value="TonB-dependent receptor, beta-barrel domain"/>
    <property type="match status" value="1"/>
</dbReference>
<dbReference type="Pfam" id="PF25183">
    <property type="entry name" value="OMP_b-brl_4"/>
    <property type="match status" value="2"/>
</dbReference>
<dbReference type="InterPro" id="IPR013784">
    <property type="entry name" value="Carb-bd-like_fold"/>
</dbReference>
<organism evidence="9 10">
    <name type="scientific">Lysobacter silvisoli</name>
    <dbReference type="NCBI Taxonomy" id="2293254"/>
    <lineage>
        <taxon>Bacteria</taxon>
        <taxon>Pseudomonadati</taxon>
        <taxon>Pseudomonadota</taxon>
        <taxon>Gammaproteobacteria</taxon>
        <taxon>Lysobacterales</taxon>
        <taxon>Lysobacteraceae</taxon>
        <taxon>Lysobacter</taxon>
    </lineage>
</organism>
<dbReference type="InterPro" id="IPR039426">
    <property type="entry name" value="TonB-dep_rcpt-like"/>
</dbReference>
<evidence type="ECO:0000259" key="8">
    <source>
        <dbReference type="Pfam" id="PF25183"/>
    </source>
</evidence>
<keyword evidence="2" id="KW-0813">Transport</keyword>
<evidence type="ECO:0000256" key="2">
    <source>
        <dbReference type="ARBA" id="ARBA00022448"/>
    </source>
</evidence>
<dbReference type="Proteomes" id="UP000264492">
    <property type="component" value="Unassembled WGS sequence"/>
</dbReference>
<proteinExistence type="predicted"/>
<dbReference type="GO" id="GO:0030246">
    <property type="term" value="F:carbohydrate binding"/>
    <property type="evidence" value="ECO:0007669"/>
    <property type="project" value="InterPro"/>
</dbReference>
<dbReference type="SUPFAM" id="SSF49452">
    <property type="entry name" value="Starch-binding domain-like"/>
    <property type="match status" value="1"/>
</dbReference>
<keyword evidence="5" id="KW-0472">Membrane</keyword>
<reference evidence="9 10" key="1">
    <citation type="submission" date="2018-08" db="EMBL/GenBank/DDBJ databases">
        <title>Lysobacter sp. zong2l5, whole genome shotgun sequence.</title>
        <authorList>
            <person name="Zhang X."/>
            <person name="Feng G."/>
            <person name="Zhu H."/>
        </authorList>
    </citation>
    <scope>NUCLEOTIDE SEQUENCE [LARGE SCALE GENOMIC DNA]</scope>
    <source>
        <strain evidence="10">zong2l5</strain>
    </source>
</reference>
<evidence type="ECO:0000256" key="3">
    <source>
        <dbReference type="ARBA" id="ARBA00022452"/>
    </source>
</evidence>
<evidence type="ECO:0000256" key="7">
    <source>
        <dbReference type="SAM" id="SignalP"/>
    </source>
</evidence>
<dbReference type="Pfam" id="PF13620">
    <property type="entry name" value="CarboxypepD_reg"/>
    <property type="match status" value="1"/>
</dbReference>
<dbReference type="OrthoDB" id="9768147at2"/>
<dbReference type="GO" id="GO:0044718">
    <property type="term" value="P:siderophore transmembrane transport"/>
    <property type="evidence" value="ECO:0007669"/>
    <property type="project" value="TreeGrafter"/>
</dbReference>
<evidence type="ECO:0000256" key="4">
    <source>
        <dbReference type="ARBA" id="ARBA00022692"/>
    </source>
</evidence>
<feature type="chain" id="PRO_5016945263" description="TonB-dependent transporter Oar-like beta-barrel domain-containing protein" evidence="7">
    <location>
        <begin position="34"/>
        <end position="1008"/>
    </location>
</feature>
<sequence>MKPYIRSTRRPTRRLLACALASCLAMAAPAAFAQSTAATVRGQVTVDSAPATDAKITATNTATGLTRSVQSTASGSYSVAGLPPGTYRIDVSAGGQTSSKTVTLMVGQTATLNLSAGGVAETAAPAPDATEIDTVTVTAAPVFETKTSEVATYISQQQIEALPQTSRNFLAFADIVPGIIFDTKNDGTTQLRSGAQAANGINVFIDGVGQKNYVLKGGISGQDASRGNPFPQLAIGEYKVITSNYKAEYDQISSAAITAVTKSGTNEFHGDFFWDRYNTPSWRAPTPAEERSGRKAPSGETQYGAAFGGPIIQDRLFFFTTYEKKEFQIPQTISAGSLETGYTLTPDLAALTGPTSAPFDEDLWFGKLTWQPGDAHLFELSAKKRDESEIKNIGGRDTEGYGKTNDNESTRYDLRYQWSGINWLNDAHITYEDDRFSPRAISIGPGFLVQNRNRGAVLNVGGGQDYQEKGQKGWGFQDDLTFTGIEGHTMKMGFKYKSIEINSFEQQPYNPQYSINLPANVDAGRTSLAAFQPYQVRFGAPLPGVGDRNISSDNKQYGIYFQDDWEVNEKLTLNLGLRYDYETTPSYENYVTPANLASALRSWSNIHNANVDYDIEDYISNGSNRKAFKNAWQPRLGFSYDLFADQRHVIFGGAGRAYDRNLFDYIALERSKSTYPSYTLLFNTPGNPCAVNNTTCFAWDPKYLNPQELYALVAANPNLGSEVNLINNDIKVPYSDQFSLGMRNTFPMFGNDWNTSVSVVHIRSHDGIIFSLGNRYPDGTFYGPGRTFGGAPFGQPIPGFGSLIKADNGVETRMNQLLLSAEKPFTAESPWGVTLAYTYTDAEENRINAANSDEHYVFDYPNLDDHPWVPSIGIAKHRFVGTGIYSNWGMTFSTKVVVTSPVAKDSLNCMAATLPGQDGCANGTFKAEYFDDAKFFQWDIAVQKEWDTGTDLKVRVRGDILNVTNHRNWSGFETFRGVNGVENPNFGNHNDDITGYTRTFKLSLGFSW</sequence>
<feature type="domain" description="TonB-dependent transporter Oar-like beta-barrel" evidence="8">
    <location>
        <begin position="260"/>
        <end position="335"/>
    </location>
</feature>
<keyword evidence="10" id="KW-1185">Reference proteome</keyword>
<evidence type="ECO:0000256" key="6">
    <source>
        <dbReference type="ARBA" id="ARBA00023237"/>
    </source>
</evidence>
<dbReference type="EMBL" id="QTSU01000001">
    <property type="protein sequence ID" value="RDZ28720.1"/>
    <property type="molecule type" value="Genomic_DNA"/>
</dbReference>
<keyword evidence="4" id="KW-0812">Transmembrane</keyword>
<name>A0A371K4C1_9GAMM</name>
<keyword evidence="7" id="KW-0732">Signal</keyword>